<evidence type="ECO:0000313" key="4">
    <source>
        <dbReference type="Proteomes" id="UP000315636"/>
    </source>
</evidence>
<dbReference type="InterPro" id="IPR005537">
    <property type="entry name" value="RAMP_III_fam"/>
</dbReference>
<dbReference type="Pfam" id="PF03787">
    <property type="entry name" value="RAMPs"/>
    <property type="match status" value="1"/>
</dbReference>
<accession>A0A521ANQ4</accession>
<dbReference type="Proteomes" id="UP000315636">
    <property type="component" value="Unassembled WGS sequence"/>
</dbReference>
<sequence>MKETVTAGFQTVTPMLMFGADQSRAEIRIPSIKGALRFWYRAVDPHYWKHEPQLFGSGGEKGGQSRFLMRLKTISQPEKYEKKWRKGVGYSYLSFSIKKNREPISVGTSFEISFYRRGHLDDHGNEEDWKRLMASVWLLGHMGGLGSRSRRGFGSLTLKSIDPKSSVSEPFSLPLIHRQKKPHEWMHAFQSGMDQIQGWLGKRSTEPKHTVLDGKSTFHLHMHGYHDWKLAMDELGKTLKDFREKEGDREISGRKKWSKGAAVGLPLIIKQEEEQKTFSPKKGDRNASPIWMRIVKIGKKYYPFVTVLSTDTSIDQVVCRNEKGEEQPDQTLSVEIAETLDAFRHHLQNQGYRWEAGGD</sequence>
<keyword evidence="1" id="KW-0051">Antiviral defense</keyword>
<dbReference type="OrthoDB" id="190500at2"/>
<dbReference type="AlphaFoldDB" id="A0A521ANQ4"/>
<name>A0A521ANQ4_9BACL</name>
<organism evidence="3 4">
    <name type="scientific">Melghirimyces algeriensis</name>
    <dbReference type="NCBI Taxonomy" id="910412"/>
    <lineage>
        <taxon>Bacteria</taxon>
        <taxon>Bacillati</taxon>
        <taxon>Bacillota</taxon>
        <taxon>Bacilli</taxon>
        <taxon>Bacillales</taxon>
        <taxon>Thermoactinomycetaceae</taxon>
        <taxon>Melghirimyces</taxon>
    </lineage>
</organism>
<feature type="domain" description="CRISPR type III-associated protein" evidence="2">
    <location>
        <begin position="9"/>
        <end position="156"/>
    </location>
</feature>
<dbReference type="RefSeq" id="WP_142503948.1">
    <property type="nucleotide sequence ID" value="NZ_FXTI01000001.1"/>
</dbReference>
<evidence type="ECO:0000256" key="1">
    <source>
        <dbReference type="ARBA" id="ARBA00023118"/>
    </source>
</evidence>
<proteinExistence type="predicted"/>
<dbReference type="EMBL" id="FXTI01000001">
    <property type="protein sequence ID" value="SMO36381.1"/>
    <property type="molecule type" value="Genomic_DNA"/>
</dbReference>
<dbReference type="InterPro" id="IPR007522">
    <property type="entry name" value="CRISPR-assoc_prot_TM1795"/>
</dbReference>
<protein>
    <submittedName>
        <fullName evidence="3">CRISPR-associated protein, Cmr1 family</fullName>
    </submittedName>
</protein>
<dbReference type="NCBIfam" id="TIGR01894">
    <property type="entry name" value="cas_TM1795_cmr1"/>
    <property type="match status" value="1"/>
</dbReference>
<dbReference type="GO" id="GO:0051607">
    <property type="term" value="P:defense response to virus"/>
    <property type="evidence" value="ECO:0007669"/>
    <property type="project" value="UniProtKB-KW"/>
</dbReference>
<evidence type="ECO:0000259" key="2">
    <source>
        <dbReference type="Pfam" id="PF03787"/>
    </source>
</evidence>
<reference evidence="3 4" key="1">
    <citation type="submission" date="2017-05" db="EMBL/GenBank/DDBJ databases">
        <authorList>
            <person name="Varghese N."/>
            <person name="Submissions S."/>
        </authorList>
    </citation>
    <scope>NUCLEOTIDE SEQUENCE [LARGE SCALE GENOMIC DNA]</scope>
    <source>
        <strain evidence="3 4">DSM 45474</strain>
    </source>
</reference>
<keyword evidence="4" id="KW-1185">Reference proteome</keyword>
<gene>
    <name evidence="3" type="ORF">SAMN06264849_101246</name>
</gene>
<evidence type="ECO:0000313" key="3">
    <source>
        <dbReference type="EMBL" id="SMO36381.1"/>
    </source>
</evidence>